<feature type="active site" description="Proton acceptor" evidence="8 10">
    <location>
        <position position="319"/>
    </location>
</feature>
<dbReference type="GO" id="GO:0051287">
    <property type="term" value="F:NAD binding"/>
    <property type="evidence" value="ECO:0007669"/>
    <property type="project" value="InterPro"/>
</dbReference>
<comment type="similarity">
    <text evidence="2 8 9 14">Belongs to the histidinol dehydrogenase family.</text>
</comment>
<feature type="binding site" evidence="8 13">
    <location>
        <position position="353"/>
    </location>
    <ligand>
        <name>Zn(2+)</name>
        <dbReference type="ChEBI" id="CHEBI:29105"/>
    </ligand>
</feature>
<evidence type="ECO:0000256" key="8">
    <source>
        <dbReference type="HAMAP-Rule" id="MF_01024"/>
    </source>
</evidence>
<evidence type="ECO:0000256" key="3">
    <source>
        <dbReference type="ARBA" id="ARBA00012965"/>
    </source>
</evidence>
<dbReference type="InterPro" id="IPR016161">
    <property type="entry name" value="Ald_DH/histidinol_DH"/>
</dbReference>
<keyword evidence="6 8" id="KW-0560">Oxidoreductase</keyword>
<dbReference type="EC" id="1.1.1.23" evidence="3 8"/>
<evidence type="ECO:0000256" key="4">
    <source>
        <dbReference type="ARBA" id="ARBA00022723"/>
    </source>
</evidence>
<dbReference type="PROSITE" id="PS00611">
    <property type="entry name" value="HISOL_DEHYDROGENASE"/>
    <property type="match status" value="1"/>
</dbReference>
<dbReference type="GO" id="GO:0005829">
    <property type="term" value="C:cytosol"/>
    <property type="evidence" value="ECO:0007669"/>
    <property type="project" value="TreeGrafter"/>
</dbReference>
<dbReference type="PRINTS" id="PR00083">
    <property type="entry name" value="HOLDHDRGNASE"/>
</dbReference>
<dbReference type="SUPFAM" id="SSF53720">
    <property type="entry name" value="ALDH-like"/>
    <property type="match status" value="1"/>
</dbReference>
<feature type="binding site" evidence="8 11">
    <location>
        <position position="121"/>
    </location>
    <ligand>
        <name>NAD(+)</name>
        <dbReference type="ChEBI" id="CHEBI:57540"/>
    </ligand>
</feature>
<feature type="binding site" evidence="8 12">
    <location>
        <position position="251"/>
    </location>
    <ligand>
        <name>substrate</name>
    </ligand>
</feature>
<dbReference type="PANTHER" id="PTHR21256">
    <property type="entry name" value="HISTIDINOL DEHYDROGENASE HDH"/>
    <property type="match status" value="1"/>
</dbReference>
<keyword evidence="5 8" id="KW-0862">Zinc</keyword>
<evidence type="ECO:0000256" key="11">
    <source>
        <dbReference type="PIRSR" id="PIRSR000099-2"/>
    </source>
</evidence>
<feature type="binding site" evidence="8 12">
    <location>
        <position position="407"/>
    </location>
    <ligand>
        <name>substrate</name>
    </ligand>
</feature>
<evidence type="ECO:0000256" key="6">
    <source>
        <dbReference type="ARBA" id="ARBA00023002"/>
    </source>
</evidence>
<proteinExistence type="inferred from homology"/>
<reference evidence="15 16" key="2">
    <citation type="submission" date="2018-06" db="EMBL/GenBank/DDBJ databases">
        <authorList>
            <person name="Zhirakovskaya E."/>
        </authorList>
    </citation>
    <scope>NUCLEOTIDE SEQUENCE [LARGE SCALE GENOMIC DNA]</scope>
    <source>
        <strain evidence="15 16">FBKL4.011</strain>
    </source>
</reference>
<feature type="binding site" evidence="8 13">
    <location>
        <position position="254"/>
    </location>
    <ligand>
        <name>Zn(2+)</name>
        <dbReference type="ChEBI" id="CHEBI:29105"/>
    </ligand>
</feature>
<feature type="binding site" evidence="8 12">
    <location>
        <position position="254"/>
    </location>
    <ligand>
        <name>substrate</name>
    </ligand>
</feature>
<dbReference type="PIRSF" id="PIRSF000099">
    <property type="entry name" value="Histidinol_dh"/>
    <property type="match status" value="1"/>
</dbReference>
<comment type="caution">
    <text evidence="15">The sequence shown here is derived from an EMBL/GenBank/DDBJ whole genome shotgun (WGS) entry which is preliminary data.</text>
</comment>
<dbReference type="UniPathway" id="UPA00031">
    <property type="reaction ID" value="UER00014"/>
</dbReference>
<evidence type="ECO:0000256" key="1">
    <source>
        <dbReference type="ARBA" id="ARBA00003850"/>
    </source>
</evidence>
<evidence type="ECO:0000313" key="15">
    <source>
        <dbReference type="EMBL" id="RAL24502.1"/>
    </source>
</evidence>
<dbReference type="Gene3D" id="3.40.50.1980">
    <property type="entry name" value="Nitrogenase molybdenum iron protein domain"/>
    <property type="match status" value="2"/>
</dbReference>
<dbReference type="RefSeq" id="WP_113658873.1">
    <property type="nucleotide sequence ID" value="NZ_KZ845666.1"/>
</dbReference>
<dbReference type="Pfam" id="PF00815">
    <property type="entry name" value="Histidinol_dh"/>
    <property type="match status" value="1"/>
</dbReference>
<feature type="binding site" evidence="8 13">
    <location>
        <position position="412"/>
    </location>
    <ligand>
        <name>Zn(2+)</name>
        <dbReference type="ChEBI" id="CHEBI:29105"/>
    </ligand>
</feature>
<protein>
    <recommendedName>
        <fullName evidence="3 8">Histidinol dehydrogenase</fullName>
        <shortName evidence="8">HDH</shortName>
        <ecNumber evidence="3 8">1.1.1.23</ecNumber>
    </recommendedName>
</protein>
<dbReference type="GO" id="GO:0000105">
    <property type="term" value="P:L-histidine biosynthetic process"/>
    <property type="evidence" value="ECO:0007669"/>
    <property type="project" value="UniProtKB-UniRule"/>
</dbReference>
<evidence type="ECO:0000256" key="14">
    <source>
        <dbReference type="RuleBase" id="RU004175"/>
    </source>
</evidence>
<keyword evidence="16" id="KW-1185">Reference proteome</keyword>
<evidence type="ECO:0000256" key="7">
    <source>
        <dbReference type="ARBA" id="ARBA00049489"/>
    </source>
</evidence>
<feature type="active site" description="Proton acceptor" evidence="8 10">
    <location>
        <position position="320"/>
    </location>
</feature>
<dbReference type="GO" id="GO:0008270">
    <property type="term" value="F:zinc ion binding"/>
    <property type="evidence" value="ECO:0007669"/>
    <property type="project" value="UniProtKB-UniRule"/>
</dbReference>
<dbReference type="InterPro" id="IPR001692">
    <property type="entry name" value="Histidinol_DH_CS"/>
</dbReference>
<organism evidence="15 16">
    <name type="scientific">Thermoflavimicrobium daqui</name>
    <dbReference type="NCBI Taxonomy" id="2137476"/>
    <lineage>
        <taxon>Bacteria</taxon>
        <taxon>Bacillati</taxon>
        <taxon>Bacillota</taxon>
        <taxon>Bacilli</taxon>
        <taxon>Bacillales</taxon>
        <taxon>Thermoactinomycetaceae</taxon>
        <taxon>Thermoflavimicrobium</taxon>
    </lineage>
</organism>
<name>A0A364K565_9BACL</name>
<evidence type="ECO:0000256" key="13">
    <source>
        <dbReference type="PIRSR" id="PIRSR000099-4"/>
    </source>
</evidence>
<evidence type="ECO:0000256" key="2">
    <source>
        <dbReference type="ARBA" id="ARBA00010178"/>
    </source>
</evidence>
<dbReference type="CDD" id="cd06572">
    <property type="entry name" value="Histidinol_dh"/>
    <property type="match status" value="1"/>
</dbReference>
<feature type="binding site" evidence="8 11">
    <location>
        <position position="183"/>
    </location>
    <ligand>
        <name>NAD(+)</name>
        <dbReference type="ChEBI" id="CHEBI:57540"/>
    </ligand>
</feature>
<feature type="binding site" evidence="8 12">
    <location>
        <position position="320"/>
    </location>
    <ligand>
        <name>substrate</name>
    </ligand>
</feature>
<comment type="function">
    <text evidence="1 8">Catalyzes the sequential NAD-dependent oxidations of L-histidinol to L-histidinaldehyde and then to L-histidine.</text>
</comment>
<gene>
    <name evidence="8 15" type="primary">hisD</name>
    <name evidence="15" type="ORF">DL897_09325</name>
</gene>
<dbReference type="Gene3D" id="1.20.5.1300">
    <property type="match status" value="1"/>
</dbReference>
<evidence type="ECO:0000256" key="5">
    <source>
        <dbReference type="ARBA" id="ARBA00022833"/>
    </source>
</evidence>
<keyword evidence="8" id="KW-0368">Histidine biosynthesis</keyword>
<dbReference type="GO" id="GO:0004399">
    <property type="term" value="F:histidinol dehydrogenase activity"/>
    <property type="evidence" value="ECO:0007669"/>
    <property type="project" value="UniProtKB-UniRule"/>
</dbReference>
<accession>A0A364K565</accession>
<dbReference type="EMBL" id="QJKK01000004">
    <property type="protein sequence ID" value="RAL24502.1"/>
    <property type="molecule type" value="Genomic_DNA"/>
</dbReference>
<dbReference type="FunFam" id="3.40.50.1980:FF:000001">
    <property type="entry name" value="Histidinol dehydrogenase"/>
    <property type="match status" value="1"/>
</dbReference>
<keyword evidence="4 8" id="KW-0479">Metal-binding</keyword>
<dbReference type="AlphaFoldDB" id="A0A364K565"/>
<dbReference type="InterPro" id="IPR012131">
    <property type="entry name" value="Hstdl_DH"/>
</dbReference>
<evidence type="ECO:0000313" key="16">
    <source>
        <dbReference type="Proteomes" id="UP000251213"/>
    </source>
</evidence>
<comment type="catalytic activity">
    <reaction evidence="7 8">
        <text>L-histidinol + 2 NAD(+) + H2O = L-histidine + 2 NADH + 3 H(+)</text>
        <dbReference type="Rhea" id="RHEA:20641"/>
        <dbReference type="ChEBI" id="CHEBI:15377"/>
        <dbReference type="ChEBI" id="CHEBI:15378"/>
        <dbReference type="ChEBI" id="CHEBI:57540"/>
        <dbReference type="ChEBI" id="CHEBI:57595"/>
        <dbReference type="ChEBI" id="CHEBI:57699"/>
        <dbReference type="ChEBI" id="CHEBI:57945"/>
        <dbReference type="EC" id="1.1.1.23"/>
    </reaction>
</comment>
<keyword evidence="8 11" id="KW-0520">NAD</keyword>
<comment type="pathway">
    <text evidence="8">Amino-acid biosynthesis; L-histidine biosynthesis; L-histidine from 5-phospho-alpha-D-ribose 1-diphosphate: step 9/9.</text>
</comment>
<feature type="binding site" evidence="8 12">
    <location>
        <position position="412"/>
    </location>
    <ligand>
        <name>substrate</name>
    </ligand>
</feature>
<feature type="binding site" evidence="8 12">
    <location>
        <position position="353"/>
    </location>
    <ligand>
        <name>substrate</name>
    </ligand>
</feature>
<evidence type="ECO:0000256" key="10">
    <source>
        <dbReference type="PIRSR" id="PIRSR000099-1"/>
    </source>
</evidence>
<reference evidence="15 16" key="1">
    <citation type="submission" date="2018-06" db="EMBL/GenBank/DDBJ databases">
        <title>Thermoflavimicrobium daqus sp. nov., a thermophilic microbe isolated from Moutai-flavour Daqu.</title>
        <authorList>
            <person name="Wang X."/>
            <person name="Zhou H."/>
        </authorList>
    </citation>
    <scope>NUCLEOTIDE SEQUENCE [LARGE SCALE GENOMIC DNA]</scope>
    <source>
        <strain evidence="15 16">FBKL4.011</strain>
    </source>
</reference>
<feature type="binding site" evidence="8 11">
    <location>
        <position position="206"/>
    </location>
    <ligand>
        <name>NAD(+)</name>
        <dbReference type="ChEBI" id="CHEBI:57540"/>
    </ligand>
</feature>
<dbReference type="OrthoDB" id="9805269at2"/>
<dbReference type="HAMAP" id="MF_01024">
    <property type="entry name" value="HisD"/>
    <property type="match status" value="1"/>
</dbReference>
<evidence type="ECO:0000256" key="12">
    <source>
        <dbReference type="PIRSR" id="PIRSR000099-3"/>
    </source>
</evidence>
<dbReference type="NCBIfam" id="TIGR00069">
    <property type="entry name" value="hisD"/>
    <property type="match status" value="1"/>
</dbReference>
<keyword evidence="8" id="KW-0028">Amino-acid biosynthesis</keyword>
<comment type="cofactor">
    <cofactor evidence="8 13">
        <name>Zn(2+)</name>
        <dbReference type="ChEBI" id="CHEBI:29105"/>
    </cofactor>
    <text evidence="8 13">Binds 1 zinc ion per subunit.</text>
</comment>
<dbReference type="FunFam" id="3.40.50.1980:FF:000026">
    <property type="entry name" value="Histidinol dehydrogenase"/>
    <property type="match status" value="1"/>
</dbReference>
<evidence type="ECO:0000256" key="9">
    <source>
        <dbReference type="PIRNR" id="PIRNR000099"/>
    </source>
</evidence>
<dbReference type="PANTHER" id="PTHR21256:SF2">
    <property type="entry name" value="HISTIDINE BIOSYNTHESIS TRIFUNCTIONAL PROTEIN"/>
    <property type="match status" value="1"/>
</dbReference>
<dbReference type="Proteomes" id="UP000251213">
    <property type="component" value="Unassembled WGS sequence"/>
</dbReference>
<sequence length="429" mass="46739">MIAIVKPDELVKHKQFKSIQQKEEHVVKEIIELVKAEGDPILYELTHRFDGVLLDSFMVRKEEIEQAFAEVDPDFLQAVSEAAERIRRYHEKQKQYSWMDPEEDGTILGQIVRPLERVGVYVPGGRAAYPSTVLMNVLPAKVAGVSEVIMVTPPLSDGNIHASILVAAKIAGVDTIYKIGGAQAIAALAYGTDTIPQVDKIVGPGNIYVALAKKAVYGQVDIDSIAGPSDIVVIADKAANPTYVAADMLAQAEHDPLSSAILLTPSVHLAEQVIIEIEQQLGDMNRHEIAASALKNRGGICITNDLPEAFALMNQLAPEHLEILIEKPWDFLSQVKNAGAIFLGEYSPEAIGDYFAGPNHVLPTEGTSRFFSGLGVDSFIKKMSLISYSRKALLRDGARVMTLAHTEGLGAHAYSIQVRLDKEKAGENK</sequence>
<dbReference type="InterPro" id="IPR022695">
    <property type="entry name" value="Histidinol_DH_monofunct"/>
</dbReference>
<feature type="binding site" evidence="8 13">
    <location>
        <position position="251"/>
    </location>
    <ligand>
        <name>Zn(2+)</name>
        <dbReference type="ChEBI" id="CHEBI:29105"/>
    </ligand>
</feature>
<feature type="binding site" evidence="8 12">
    <location>
        <position position="229"/>
    </location>
    <ligand>
        <name>substrate</name>
    </ligand>
</feature>